<name>A0A8J6HU37_TENMO</name>
<dbReference type="Pfam" id="PF01395">
    <property type="entry name" value="PBP_GOBP"/>
    <property type="match status" value="3"/>
</dbReference>
<dbReference type="GO" id="GO:0007608">
    <property type="term" value="P:sensory perception of smell"/>
    <property type="evidence" value="ECO:0007669"/>
    <property type="project" value="TreeGrafter"/>
</dbReference>
<protein>
    <submittedName>
        <fullName evidence="8">Uncharacterized protein</fullName>
    </submittedName>
</protein>
<dbReference type="PANTHER" id="PTHR11857:SF43">
    <property type="entry name" value="GEO07291P1-RELATED"/>
    <property type="match status" value="1"/>
</dbReference>
<organism evidence="8 9">
    <name type="scientific">Tenebrio molitor</name>
    <name type="common">Yellow mealworm beetle</name>
    <dbReference type="NCBI Taxonomy" id="7067"/>
    <lineage>
        <taxon>Eukaryota</taxon>
        <taxon>Metazoa</taxon>
        <taxon>Ecdysozoa</taxon>
        <taxon>Arthropoda</taxon>
        <taxon>Hexapoda</taxon>
        <taxon>Insecta</taxon>
        <taxon>Pterygota</taxon>
        <taxon>Neoptera</taxon>
        <taxon>Endopterygota</taxon>
        <taxon>Coleoptera</taxon>
        <taxon>Polyphaga</taxon>
        <taxon>Cucujiformia</taxon>
        <taxon>Tenebrionidae</taxon>
        <taxon>Tenebrio</taxon>
    </lineage>
</organism>
<dbReference type="GO" id="GO:0005615">
    <property type="term" value="C:extracellular space"/>
    <property type="evidence" value="ECO:0007669"/>
    <property type="project" value="TreeGrafter"/>
</dbReference>
<evidence type="ECO:0000256" key="7">
    <source>
        <dbReference type="SAM" id="SignalP"/>
    </source>
</evidence>
<feature type="signal peptide" evidence="7">
    <location>
        <begin position="1"/>
        <end position="18"/>
    </location>
</feature>
<dbReference type="PANTHER" id="PTHR11857">
    <property type="entry name" value="ODORANT BINDING PROTEIN-RELATED"/>
    <property type="match status" value="1"/>
</dbReference>
<evidence type="ECO:0000313" key="8">
    <source>
        <dbReference type="EMBL" id="KAH0820770.1"/>
    </source>
</evidence>
<feature type="chain" id="PRO_5035322526" evidence="7">
    <location>
        <begin position="19"/>
        <end position="405"/>
    </location>
</feature>
<evidence type="ECO:0000256" key="2">
    <source>
        <dbReference type="ARBA" id="ARBA00008098"/>
    </source>
</evidence>
<comment type="caution">
    <text evidence="8">The sequence shown here is derived from an EMBL/GenBank/DDBJ whole genome shotgun (WGS) entry which is preliminary data.</text>
</comment>
<comment type="similarity">
    <text evidence="2">Belongs to the PBP/GOBP family.</text>
</comment>
<keyword evidence="9" id="KW-1185">Reference proteome</keyword>
<dbReference type="FunFam" id="1.10.238.20:FF:000001">
    <property type="entry name" value="General odorant-binding protein lush"/>
    <property type="match status" value="1"/>
</dbReference>
<dbReference type="InterPro" id="IPR006170">
    <property type="entry name" value="PBP/GOBP"/>
</dbReference>
<dbReference type="InterPro" id="IPR036728">
    <property type="entry name" value="PBP_GOBP_sf"/>
</dbReference>
<keyword evidence="4 7" id="KW-0732">Signal</keyword>
<accession>A0A8J6HU37</accession>
<dbReference type="AlphaFoldDB" id="A0A8J6HU37"/>
<proteinExistence type="inferred from homology"/>
<evidence type="ECO:0000313" key="9">
    <source>
        <dbReference type="Proteomes" id="UP000719412"/>
    </source>
</evidence>
<keyword evidence="5" id="KW-0325">Glycoprotein</keyword>
<dbReference type="SMART" id="SM00708">
    <property type="entry name" value="PhBP"/>
    <property type="match status" value="3"/>
</dbReference>
<evidence type="ECO:0000256" key="1">
    <source>
        <dbReference type="ARBA" id="ARBA00004613"/>
    </source>
</evidence>
<dbReference type="EMBL" id="JABDTM020010843">
    <property type="protein sequence ID" value="KAH0820770.1"/>
    <property type="molecule type" value="Genomic_DNA"/>
</dbReference>
<comment type="subcellular location">
    <subcellularLocation>
        <location evidence="1">Secreted</location>
    </subcellularLocation>
</comment>
<dbReference type="Gene3D" id="1.10.238.20">
    <property type="entry name" value="Pheromone/general odorant binding protein domain"/>
    <property type="match status" value="3"/>
</dbReference>
<evidence type="ECO:0000256" key="4">
    <source>
        <dbReference type="ARBA" id="ARBA00022729"/>
    </source>
</evidence>
<reference evidence="8" key="1">
    <citation type="journal article" date="2020" name="J Insects Food Feed">
        <title>The yellow mealworm (Tenebrio molitor) genome: a resource for the emerging insects as food and feed industry.</title>
        <authorList>
            <person name="Eriksson T."/>
            <person name="Andere A."/>
            <person name="Kelstrup H."/>
            <person name="Emery V."/>
            <person name="Picard C."/>
        </authorList>
    </citation>
    <scope>NUCLEOTIDE SEQUENCE</scope>
    <source>
        <strain evidence="8">Stoneville</strain>
        <tissue evidence="8">Whole head</tissue>
    </source>
</reference>
<evidence type="ECO:0000256" key="6">
    <source>
        <dbReference type="ARBA" id="ARBA00056866"/>
    </source>
</evidence>
<dbReference type="Proteomes" id="UP000719412">
    <property type="component" value="Unassembled WGS sequence"/>
</dbReference>
<dbReference type="SUPFAM" id="SSF47565">
    <property type="entry name" value="Insect pheromone/odorant-binding proteins"/>
    <property type="match status" value="4"/>
</dbReference>
<comment type="function">
    <text evidence="6">May be a carrier protein for lipids.</text>
</comment>
<evidence type="ECO:0000256" key="3">
    <source>
        <dbReference type="ARBA" id="ARBA00022525"/>
    </source>
</evidence>
<sequence length="405" mass="45668">MKLLLCFAFAAIVIGAQALTDEQIQKRNKISKECQQVSGVSQETIDKVRTGVLVDDPKMKKHVLCFSKKTGVATEAGDTNVEVLKAKLKHVASDEEVDKIVQKCVVKKATPEETAYDTFKFQAITLEQAETMYKIGSKCQNETGVSQEIVNRARNDDWEDDPKLKQQILCVSKKLGLATESGEMVVDSWRSGLRKVSISDEEVERIVNECVVKKDTPEETAFNAVKCTQIPNEAISEIEKKCQNEIGVSQEVLNRAHNGDWGDDPKLKEQMLCMFKKFGLATESGEMVVDLWRSLLKQLGINDEEVESIVNECVVKKDTPEETAFNTAKSHDIQNQAEANGRRRRSAKNAVVVDFWREKVRKVSDDDEETEKIVKCVVKRDTIEETVFHTFKCVMKNKPKFSPVD</sequence>
<reference evidence="8" key="2">
    <citation type="submission" date="2021-08" db="EMBL/GenBank/DDBJ databases">
        <authorList>
            <person name="Eriksson T."/>
        </authorList>
    </citation>
    <scope>NUCLEOTIDE SEQUENCE</scope>
    <source>
        <strain evidence="8">Stoneville</strain>
        <tissue evidence="8">Whole head</tissue>
    </source>
</reference>
<dbReference type="CDD" id="cd23992">
    <property type="entry name" value="PBP_GOBP"/>
    <property type="match status" value="3"/>
</dbReference>
<keyword evidence="3" id="KW-0964">Secreted</keyword>
<gene>
    <name evidence="8" type="ORF">GEV33_002021</name>
</gene>
<evidence type="ECO:0000256" key="5">
    <source>
        <dbReference type="ARBA" id="ARBA00023180"/>
    </source>
</evidence>
<dbReference type="GO" id="GO:0005549">
    <property type="term" value="F:odorant binding"/>
    <property type="evidence" value="ECO:0007669"/>
    <property type="project" value="InterPro"/>
</dbReference>